<dbReference type="AlphaFoldDB" id="A0AAJ7N6J2"/>
<dbReference type="RefSeq" id="XP_017879352.1">
    <property type="nucleotide sequence ID" value="XM_018023863.2"/>
</dbReference>
<feature type="domain" description="AMP-dependent synthetase/ligase" evidence="1">
    <location>
        <begin position="152"/>
        <end position="370"/>
    </location>
</feature>
<dbReference type="SUPFAM" id="SSF56801">
    <property type="entry name" value="Acetyl-CoA synthetase-like"/>
    <property type="match status" value="1"/>
</dbReference>
<name>A0AAJ7N6J2_9HYME</name>
<evidence type="ECO:0000259" key="1">
    <source>
        <dbReference type="Pfam" id="PF00501"/>
    </source>
</evidence>
<reference evidence="4" key="1">
    <citation type="submission" date="2025-08" db="UniProtKB">
        <authorList>
            <consortium name="RefSeq"/>
        </authorList>
    </citation>
    <scope>IDENTIFICATION</scope>
    <source>
        <tissue evidence="4">Whole body</tissue>
    </source>
</reference>
<accession>A0AAJ7N6J2</accession>
<dbReference type="KEGG" id="ccal:108624495"/>
<sequence length="1013" mass="115431">MDIRKEFSSFDPRCENSVTKLHDICNWDQLDDVAIEYHDLQENIYIQYRELHVTKNIISDYLKSLRNTEFIGIDYDIPEYCVIPLIVGILNSEHSFVNLPSSTTESMNLKYDLNIQYLFCKNVNIKGEVVYQFTVHSECIYLIKLKNVKKQVTGSDEQNSYAYAISTSGSTGTPKTVRVLHSCIVPNILDLSRILSITKFDKVCQFTNFTFDPSVIEIFLALSKAARLFMVSKDLKNNPNRLLREAYSSQITVLQVTPSVFMYNWPSECLRTTILSNNTSLRVILFGGEPFPKLELFSQARQPCNTTKIYNIYGITEVSCWASITEVELTNEQSDPHYLGQVLSGTLFQVRNEIGEVITKGVGSLYIGSDQRICLMNDEDIKDLELPVFRDSGDLVSIDGEGRIFYKGRRNNIVKRFGNKVDLTEIERSVLQIDFIKSCYVIWDHNCHRLHLCFSAKDRTSIGNDQNLGTEIMRRLNKLDPLYRPDKIHFLDHVELTSSSKISLDFLQKQVTKDVDNVDFQRIESTFKSIWENNLQRGNSSFIKLGGTSVVALQLSNAMSDMLQMEFPRLISMLLTDASIDESLSYIKGVVLSRNDNFYNTGEKPSTTIITIEDTDISRDFHTNEQDDNSNISSSEIYNCRWYKCRGQLYTNACSINEKHELQYDEITRVKVIKKYDTEKCVDASPTVFHYSDGKTYATVGSHSGLIFTFELGSDFNSAFRIKLPDRIESSVLVLDDFRGVVGCYDCNIYCLNLKTGETIWVHRTGNVVKGSAVLCNEKGILFIGSYDCYIYCLSVKDGSEVWKLKSGNGSIYATGCLHYPSDTVLFGTLDGSCLALQQSTGKLVWKYKLSDPIFVAPLWLNGGLVLFCSVTGLLCCFDIEVNVKMWTYKINGNVFSYLVKQIDTAREHETVIITSQNKSVYCLQSEDTNFKTEPTLKYVLNFHSPIFATPWCEDNFLLIACTDGTLNIYDFKKNRLMKIEELPGKVFSSPVIDRDNVIIGCRDNYIYVLELI</sequence>
<keyword evidence="3" id="KW-1185">Reference proteome</keyword>
<proteinExistence type="predicted"/>
<dbReference type="InterPro" id="IPR045851">
    <property type="entry name" value="AMP-bd_C_sf"/>
</dbReference>
<dbReference type="Gene3D" id="3.30.300.30">
    <property type="match status" value="1"/>
</dbReference>
<dbReference type="InterPro" id="IPR015943">
    <property type="entry name" value="WD40/YVTN_repeat-like_dom_sf"/>
</dbReference>
<dbReference type="InterPro" id="IPR011047">
    <property type="entry name" value="Quinoprotein_ADH-like_sf"/>
</dbReference>
<dbReference type="Proteomes" id="UP000694925">
    <property type="component" value="Unplaced"/>
</dbReference>
<dbReference type="Pfam" id="PF13570">
    <property type="entry name" value="Beta-prop_ACSF4"/>
    <property type="match status" value="1"/>
</dbReference>
<dbReference type="GO" id="GO:0043041">
    <property type="term" value="P:amino acid activation for nonribosomal peptide biosynthetic process"/>
    <property type="evidence" value="ECO:0007669"/>
    <property type="project" value="TreeGrafter"/>
</dbReference>
<dbReference type="SMART" id="SM00564">
    <property type="entry name" value="PQQ"/>
    <property type="match status" value="6"/>
</dbReference>
<dbReference type="PANTHER" id="PTHR44394:SF1">
    <property type="entry name" value="BETA-ALANINE-ACTIVATING ENZYME"/>
    <property type="match status" value="1"/>
</dbReference>
<dbReference type="Pfam" id="PF00501">
    <property type="entry name" value="AMP-binding"/>
    <property type="match status" value="1"/>
</dbReference>
<protein>
    <submittedName>
        <fullName evidence="4">Beta-alanine-activating enzyme</fullName>
    </submittedName>
</protein>
<evidence type="ECO:0000313" key="3">
    <source>
        <dbReference type="Proteomes" id="UP000694925"/>
    </source>
</evidence>
<dbReference type="PANTHER" id="PTHR44394">
    <property type="entry name" value="BETA-ALANINE-ACTIVATING ENZYME"/>
    <property type="match status" value="1"/>
</dbReference>
<organism evidence="3 4">
    <name type="scientific">Ceratina calcarata</name>
    <dbReference type="NCBI Taxonomy" id="156304"/>
    <lineage>
        <taxon>Eukaryota</taxon>
        <taxon>Metazoa</taxon>
        <taxon>Ecdysozoa</taxon>
        <taxon>Arthropoda</taxon>
        <taxon>Hexapoda</taxon>
        <taxon>Insecta</taxon>
        <taxon>Pterygota</taxon>
        <taxon>Neoptera</taxon>
        <taxon>Endopterygota</taxon>
        <taxon>Hymenoptera</taxon>
        <taxon>Apocrita</taxon>
        <taxon>Aculeata</taxon>
        <taxon>Apoidea</taxon>
        <taxon>Anthophila</taxon>
        <taxon>Apidae</taxon>
        <taxon>Ceratina</taxon>
        <taxon>Zadontomerus</taxon>
    </lineage>
</organism>
<dbReference type="CTD" id="132949"/>
<feature type="domain" description="Pyrrolo-quinoline quinone repeat" evidence="2">
    <location>
        <begin position="678"/>
        <end position="1012"/>
    </location>
</feature>
<dbReference type="InterPro" id="IPR002372">
    <property type="entry name" value="PQQ_rpt_dom"/>
</dbReference>
<evidence type="ECO:0000313" key="4">
    <source>
        <dbReference type="RefSeq" id="XP_017879352.1"/>
    </source>
</evidence>
<dbReference type="Gene3D" id="2.130.10.10">
    <property type="entry name" value="YVTN repeat-like/Quinoprotein amine dehydrogenase"/>
    <property type="match status" value="1"/>
</dbReference>
<dbReference type="GeneID" id="108624495"/>
<gene>
    <name evidence="4" type="primary">LOC108624495</name>
</gene>
<dbReference type="InterPro" id="IPR052091">
    <property type="entry name" value="Beta-ala_Activ/Resist"/>
</dbReference>
<dbReference type="Gene3D" id="3.40.50.12780">
    <property type="entry name" value="N-terminal domain of ligase-like"/>
    <property type="match status" value="1"/>
</dbReference>
<dbReference type="SUPFAM" id="SSF50998">
    <property type="entry name" value="Quinoprotein alcohol dehydrogenase-like"/>
    <property type="match status" value="1"/>
</dbReference>
<dbReference type="InterPro" id="IPR042099">
    <property type="entry name" value="ANL_N_sf"/>
</dbReference>
<evidence type="ECO:0000259" key="2">
    <source>
        <dbReference type="Pfam" id="PF13570"/>
    </source>
</evidence>
<dbReference type="InterPro" id="IPR018391">
    <property type="entry name" value="PQQ_b-propeller_rpt"/>
</dbReference>
<dbReference type="InterPro" id="IPR000873">
    <property type="entry name" value="AMP-dep_synth/lig_dom"/>
</dbReference>